<evidence type="ECO:0000256" key="2">
    <source>
        <dbReference type="ARBA" id="ARBA00022741"/>
    </source>
</evidence>
<dbReference type="Gene3D" id="3.40.50.300">
    <property type="entry name" value="P-loop containing nucleotide triphosphate hydrolases"/>
    <property type="match status" value="2"/>
</dbReference>
<dbReference type="Pfam" id="PF07724">
    <property type="entry name" value="AAA_2"/>
    <property type="match status" value="1"/>
</dbReference>
<keyword evidence="2 5" id="KW-0547">Nucleotide-binding</keyword>
<dbReference type="NCBIfam" id="NF003544">
    <property type="entry name" value="PRK05201.1"/>
    <property type="match status" value="1"/>
</dbReference>
<accession>A0ABV7VYW7</accession>
<evidence type="ECO:0000259" key="7">
    <source>
        <dbReference type="SMART" id="SM00382"/>
    </source>
</evidence>
<evidence type="ECO:0000256" key="3">
    <source>
        <dbReference type="ARBA" id="ARBA00022840"/>
    </source>
</evidence>
<dbReference type="Pfam" id="PF00004">
    <property type="entry name" value="AAA"/>
    <property type="match status" value="1"/>
</dbReference>
<dbReference type="HAMAP" id="MF_00249">
    <property type="entry name" value="HslU"/>
    <property type="match status" value="1"/>
</dbReference>
<dbReference type="InterPro" id="IPR003959">
    <property type="entry name" value="ATPase_AAA_core"/>
</dbReference>
<gene>
    <name evidence="5 9" type="primary">hslU</name>
    <name evidence="9" type="ORF">ACFOMG_16415</name>
</gene>
<feature type="binding site" evidence="5">
    <location>
        <begin position="60"/>
        <end position="65"/>
    </location>
    <ligand>
        <name>ATP</name>
        <dbReference type="ChEBI" id="CHEBI:30616"/>
    </ligand>
</feature>
<feature type="binding site" evidence="5">
    <location>
        <position position="399"/>
    </location>
    <ligand>
        <name>ATP</name>
        <dbReference type="ChEBI" id="CHEBI:30616"/>
    </ligand>
</feature>
<dbReference type="InterPro" id="IPR004491">
    <property type="entry name" value="HslU"/>
</dbReference>
<keyword evidence="9" id="KW-0645">Protease</keyword>
<comment type="function">
    <text evidence="5">ATPase subunit of a proteasome-like degradation complex; this subunit has chaperone activity. The binding of ATP and its subsequent hydrolysis by HslU are essential for unfolding of protein substrates subsequently hydrolyzed by HslV. HslU recognizes the N-terminal part of its protein substrates and unfolds these before they are guided to HslV for hydrolysis.</text>
</comment>
<keyword evidence="5" id="KW-0963">Cytoplasm</keyword>
<keyword evidence="4 5" id="KW-0143">Chaperone</keyword>
<comment type="subcellular location">
    <subcellularLocation>
        <location evidence="5">Cytoplasm</location>
    </subcellularLocation>
</comment>
<keyword evidence="9" id="KW-0378">Hydrolase</keyword>
<comment type="caution">
    <text evidence="9">The sequence shown here is derived from an EMBL/GenBank/DDBJ whole genome shotgun (WGS) entry which is preliminary data.</text>
</comment>
<comment type="similarity">
    <text evidence="1 5">Belongs to the ClpX chaperone family. HslU subfamily.</text>
</comment>
<feature type="domain" description="Clp ATPase C-terminal" evidence="8">
    <location>
        <begin position="341"/>
        <end position="439"/>
    </location>
</feature>
<sequence>MSQMTPREIVHELDRHIIGQNNAKRAVAIALRNRWRRMQLDSELRDEVTPKNILMIGPTGVGKTEIARRLAKLANAPFIKVEATKFTEVGYVGKDVESIIRDLVETGVKMLREQEMEKVSQRAAEAAEERILDALLPPARNNQTSWDTTEEPKAEDSSTRQIFRKKLREGQLDDKEIEIEMAQMPNVGVEIMAPPGMEEMTSQLQNMFSNLGGEKKATRKLKIKDAQKQLQDEEAASMLNMDEVKAQAVSLVEQNGIVFLDEIDKVAKRQESGSGGDVSREGVQRDLLPLIEGCTVSTKYGMIKTDHILFVASGAFHLSKPSDLIPELQGRLPIRVELEALTPEDFERILTEPNASLTAQYVALMKTEGLDISFADDAIKRLAQIAFEVNESTENIGARRLHTILERLLEKISFDATDMEQAVVIDASYVNEQLGNLVQDQDLSQFIL</sequence>
<dbReference type="EMBL" id="JBHRYB010000016">
    <property type="protein sequence ID" value="MFC3681691.1"/>
    <property type="molecule type" value="Genomic_DNA"/>
</dbReference>
<dbReference type="InterPro" id="IPR050052">
    <property type="entry name" value="ATP-dep_Clp_protease_ClpX"/>
</dbReference>
<dbReference type="InterPro" id="IPR019489">
    <property type="entry name" value="Clp_ATPase_C"/>
</dbReference>
<dbReference type="SMART" id="SM00382">
    <property type="entry name" value="AAA"/>
    <property type="match status" value="1"/>
</dbReference>
<feature type="binding site" evidence="5">
    <location>
        <position position="327"/>
    </location>
    <ligand>
        <name>ATP</name>
        <dbReference type="ChEBI" id="CHEBI:30616"/>
    </ligand>
</feature>
<dbReference type="PANTHER" id="PTHR48102:SF3">
    <property type="entry name" value="ATP-DEPENDENT PROTEASE ATPASE SUBUNIT HSLU"/>
    <property type="match status" value="1"/>
</dbReference>
<dbReference type="RefSeq" id="WP_376868255.1">
    <property type="nucleotide sequence ID" value="NZ_JBHRYB010000016.1"/>
</dbReference>
<reference evidence="10" key="1">
    <citation type="journal article" date="2019" name="Int. J. Syst. Evol. Microbiol.">
        <title>The Global Catalogue of Microorganisms (GCM) 10K type strain sequencing project: providing services to taxonomists for standard genome sequencing and annotation.</title>
        <authorList>
            <consortium name="The Broad Institute Genomics Platform"/>
            <consortium name="The Broad Institute Genome Sequencing Center for Infectious Disease"/>
            <person name="Wu L."/>
            <person name="Ma J."/>
        </authorList>
    </citation>
    <scope>NUCLEOTIDE SEQUENCE [LARGE SCALE GENOMIC DNA]</scope>
    <source>
        <strain evidence="10">KCTC 42424</strain>
    </source>
</reference>
<feature type="region of interest" description="Disordered" evidence="6">
    <location>
        <begin position="138"/>
        <end position="160"/>
    </location>
</feature>
<name>A0ABV7VYW7_9GAMM</name>
<feature type="binding site" evidence="5">
    <location>
        <position position="261"/>
    </location>
    <ligand>
        <name>ATP</name>
        <dbReference type="ChEBI" id="CHEBI:30616"/>
    </ligand>
</feature>
<dbReference type="Gene3D" id="1.10.8.60">
    <property type="match status" value="1"/>
</dbReference>
<evidence type="ECO:0000313" key="10">
    <source>
        <dbReference type="Proteomes" id="UP001595722"/>
    </source>
</evidence>
<dbReference type="SUPFAM" id="SSF52540">
    <property type="entry name" value="P-loop containing nucleoside triphosphate hydrolases"/>
    <property type="match status" value="1"/>
</dbReference>
<evidence type="ECO:0000256" key="1">
    <source>
        <dbReference type="ARBA" id="ARBA00009771"/>
    </source>
</evidence>
<dbReference type="GO" id="GO:0008233">
    <property type="term" value="F:peptidase activity"/>
    <property type="evidence" value="ECO:0007669"/>
    <property type="project" value="UniProtKB-KW"/>
</dbReference>
<feature type="domain" description="AAA+ ATPase" evidence="7">
    <location>
        <begin position="49"/>
        <end position="338"/>
    </location>
</feature>
<proteinExistence type="inferred from homology"/>
<dbReference type="GO" id="GO:0006508">
    <property type="term" value="P:proteolysis"/>
    <property type="evidence" value="ECO:0007669"/>
    <property type="project" value="UniProtKB-KW"/>
</dbReference>
<dbReference type="InterPro" id="IPR003593">
    <property type="entry name" value="AAA+_ATPase"/>
</dbReference>
<dbReference type="CDD" id="cd19498">
    <property type="entry name" value="RecA-like_HslU"/>
    <property type="match status" value="1"/>
</dbReference>
<keyword evidence="3 5" id="KW-0067">ATP-binding</keyword>
<evidence type="ECO:0000256" key="5">
    <source>
        <dbReference type="HAMAP-Rule" id="MF_00249"/>
    </source>
</evidence>
<evidence type="ECO:0000256" key="6">
    <source>
        <dbReference type="SAM" id="MobiDB-lite"/>
    </source>
</evidence>
<dbReference type="NCBIfam" id="TIGR00390">
    <property type="entry name" value="hslU"/>
    <property type="match status" value="1"/>
</dbReference>
<evidence type="ECO:0000313" key="9">
    <source>
        <dbReference type="EMBL" id="MFC3681691.1"/>
    </source>
</evidence>
<dbReference type="SMART" id="SM01086">
    <property type="entry name" value="ClpB_D2-small"/>
    <property type="match status" value="1"/>
</dbReference>
<feature type="binding site" evidence="5">
    <location>
        <position position="18"/>
    </location>
    <ligand>
        <name>ATP</name>
        <dbReference type="ChEBI" id="CHEBI:30616"/>
    </ligand>
</feature>
<protein>
    <recommendedName>
        <fullName evidence="5">ATP-dependent protease ATPase subunit HslU</fullName>
    </recommendedName>
    <alternativeName>
        <fullName evidence="5">Unfoldase HslU</fullName>
    </alternativeName>
</protein>
<comment type="subunit">
    <text evidence="5">A double ring-shaped homohexamer of HslV is capped on each side by a ring-shaped HslU homohexamer. The assembly of the HslU/HslV complex is dependent on binding of ATP.</text>
</comment>
<keyword evidence="10" id="KW-1185">Reference proteome</keyword>
<evidence type="ECO:0000259" key="8">
    <source>
        <dbReference type="SMART" id="SM01086"/>
    </source>
</evidence>
<dbReference type="PANTHER" id="PTHR48102">
    <property type="entry name" value="ATP-DEPENDENT CLP PROTEASE ATP-BINDING SUBUNIT CLPX-LIKE, MITOCHONDRIAL-RELATED"/>
    <property type="match status" value="1"/>
</dbReference>
<evidence type="ECO:0000256" key="4">
    <source>
        <dbReference type="ARBA" id="ARBA00023186"/>
    </source>
</evidence>
<organism evidence="9 10">
    <name type="scientific">Bacterioplanoides pacificum</name>
    <dbReference type="NCBI Taxonomy" id="1171596"/>
    <lineage>
        <taxon>Bacteria</taxon>
        <taxon>Pseudomonadati</taxon>
        <taxon>Pseudomonadota</taxon>
        <taxon>Gammaproteobacteria</taxon>
        <taxon>Oceanospirillales</taxon>
        <taxon>Oceanospirillaceae</taxon>
        <taxon>Bacterioplanoides</taxon>
    </lineage>
</organism>
<dbReference type="Proteomes" id="UP001595722">
    <property type="component" value="Unassembled WGS sequence"/>
</dbReference>
<dbReference type="InterPro" id="IPR027417">
    <property type="entry name" value="P-loop_NTPase"/>
</dbReference>